<keyword evidence="2" id="KW-0732">Signal</keyword>
<keyword evidence="3" id="KW-0472">Membrane</keyword>
<dbReference type="SUPFAM" id="SSF53850">
    <property type="entry name" value="Periplasmic binding protein-like II"/>
    <property type="match status" value="1"/>
</dbReference>
<dbReference type="InterPro" id="IPR006059">
    <property type="entry name" value="SBP"/>
</dbReference>
<evidence type="ECO:0000256" key="2">
    <source>
        <dbReference type="ARBA" id="ARBA00022729"/>
    </source>
</evidence>
<evidence type="ECO:0000256" key="3">
    <source>
        <dbReference type="ARBA" id="ARBA00023136"/>
    </source>
</evidence>
<proteinExistence type="predicted"/>
<reference evidence="6" key="1">
    <citation type="submission" date="2019-10" db="EMBL/GenBank/DDBJ databases">
        <title>Description of Paenibacillus glebae sp. nov.</title>
        <authorList>
            <person name="Carlier A."/>
            <person name="Qi S."/>
        </authorList>
    </citation>
    <scope>NUCLEOTIDE SEQUENCE</scope>
    <source>
        <strain evidence="6">LMG 31456</strain>
    </source>
</reference>
<keyword evidence="1" id="KW-1003">Cell membrane</keyword>
<evidence type="ECO:0000256" key="4">
    <source>
        <dbReference type="ARBA" id="ARBA00023139"/>
    </source>
</evidence>
<dbReference type="RefSeq" id="WP_171653012.1">
    <property type="nucleotide sequence ID" value="NZ_WHOD01000065.1"/>
</dbReference>
<dbReference type="Gene3D" id="3.40.190.10">
    <property type="entry name" value="Periplasmic binding protein-like II"/>
    <property type="match status" value="2"/>
</dbReference>
<protein>
    <submittedName>
        <fullName evidence="6">Extracellular solute-binding protein</fullName>
    </submittedName>
</protein>
<dbReference type="AlphaFoldDB" id="A0A972K1F3"/>
<dbReference type="EMBL" id="WHOD01000065">
    <property type="protein sequence ID" value="NOU94795.1"/>
    <property type="molecule type" value="Genomic_DNA"/>
</dbReference>
<sequence>MNLKSNMLKPVTAWMSITMLIPILTTGCSFVSSIGKTDRGSAQQQMEETPEIGMMLVLNSAELPRDTIVKTLEEKTGTKLSFTWVPDNIYTDKMVSAIAGGTLPEAVQIKSVDMKHPSVVNGIRSGMFWEIGPLLKEYPYISKYMNPMIMDNGSYFGKYYGLYWERPLSRQGIQYRKDWLERLGLKEPQTIEELYTVLKAFTYGDPDGNGKQDTYGLIDRNDLVYGAFKNLASYFGTPNNWGLVNKRLIPDFMTMEYLETTRFMKKLYDEKIINPDFTITSKVQQENRFVNGEAGMMISNVVAASIRDRIKKSNPAADIEIQNRIRGPKGDRIWGGSGMGGQFLFPKKSVKTEAELKAILSFFDRTLSEDVNNLITYGLQDRHYNLINEKTIKIMPNTKTLREVEVEPYANALRTADIRYLQLGENGSFQQKINAMTQDNNNIVVQDPTAALVSPTQAEKGTELQTIITDATYQFILGKLDETGFNRELDKWRQNGGNLIIDEMNSEYAAFNK</sequence>
<evidence type="ECO:0000313" key="7">
    <source>
        <dbReference type="Proteomes" id="UP000641588"/>
    </source>
</evidence>
<comment type="caution">
    <text evidence="6">The sequence shown here is derived from an EMBL/GenBank/DDBJ whole genome shotgun (WGS) entry which is preliminary data.</text>
</comment>
<organism evidence="6 7">
    <name type="scientific">Paenibacillus foliorum</name>
    <dbReference type="NCBI Taxonomy" id="2654974"/>
    <lineage>
        <taxon>Bacteria</taxon>
        <taxon>Bacillati</taxon>
        <taxon>Bacillota</taxon>
        <taxon>Bacilli</taxon>
        <taxon>Bacillales</taxon>
        <taxon>Paenibacillaceae</taxon>
        <taxon>Paenibacillus</taxon>
    </lineage>
</organism>
<dbReference type="Pfam" id="PF01547">
    <property type="entry name" value="SBP_bac_1"/>
    <property type="match status" value="1"/>
</dbReference>
<name>A0A972K1F3_9BACL</name>
<keyword evidence="5" id="KW-0449">Lipoprotein</keyword>
<evidence type="ECO:0000313" key="6">
    <source>
        <dbReference type="EMBL" id="NOU94795.1"/>
    </source>
</evidence>
<evidence type="ECO:0000256" key="5">
    <source>
        <dbReference type="ARBA" id="ARBA00023288"/>
    </source>
</evidence>
<evidence type="ECO:0000256" key="1">
    <source>
        <dbReference type="ARBA" id="ARBA00022475"/>
    </source>
</evidence>
<dbReference type="InterPro" id="IPR050490">
    <property type="entry name" value="Bact_solute-bd_prot1"/>
</dbReference>
<dbReference type="PANTHER" id="PTHR43649">
    <property type="entry name" value="ARABINOSE-BINDING PROTEIN-RELATED"/>
    <property type="match status" value="1"/>
</dbReference>
<keyword evidence="4" id="KW-0564">Palmitate</keyword>
<dbReference type="PANTHER" id="PTHR43649:SF33">
    <property type="entry name" value="POLYGALACTURONAN_RHAMNOGALACTURONAN-BINDING PROTEIN YTCQ"/>
    <property type="match status" value="1"/>
</dbReference>
<keyword evidence="7" id="KW-1185">Reference proteome</keyword>
<dbReference type="PROSITE" id="PS51257">
    <property type="entry name" value="PROKAR_LIPOPROTEIN"/>
    <property type="match status" value="1"/>
</dbReference>
<accession>A0A972K1F3</accession>
<dbReference type="Proteomes" id="UP000641588">
    <property type="component" value="Unassembled WGS sequence"/>
</dbReference>
<gene>
    <name evidence="6" type="ORF">GC093_16435</name>
</gene>